<feature type="transmembrane region" description="Helical" evidence="1">
    <location>
        <begin position="293"/>
        <end position="313"/>
    </location>
</feature>
<evidence type="ECO:0000256" key="1">
    <source>
        <dbReference type="SAM" id="Phobius"/>
    </source>
</evidence>
<accession>A0A7X1PRL2</accession>
<feature type="transmembrane region" description="Helical" evidence="1">
    <location>
        <begin position="23"/>
        <end position="44"/>
    </location>
</feature>
<feature type="transmembrane region" description="Helical" evidence="1">
    <location>
        <begin position="325"/>
        <end position="343"/>
    </location>
</feature>
<keyword evidence="1" id="KW-0812">Transmembrane</keyword>
<reference evidence="3 4" key="1">
    <citation type="submission" date="2019-10" db="EMBL/GenBank/DDBJ databases">
        <title>Pseudomonas dajingensis sp. nov., isolated from the profound head ulcers of farmed Murray cod (Maccullochella peelii peelii).</title>
        <authorList>
            <person name="Liu Y."/>
        </authorList>
    </citation>
    <scope>NUCLEOTIDE SEQUENCE [LARGE SCALE GENOMIC DNA]</scope>
    <source>
        <strain evidence="3 4">MC042</strain>
    </source>
</reference>
<dbReference type="EMBL" id="WHUV01000001">
    <property type="protein sequence ID" value="MQA52332.1"/>
    <property type="molecule type" value="Genomic_DNA"/>
</dbReference>
<feature type="transmembrane region" description="Helical" evidence="1">
    <location>
        <begin position="156"/>
        <end position="176"/>
    </location>
</feature>
<feature type="transmembrane region" description="Helical" evidence="1">
    <location>
        <begin position="225"/>
        <end position="248"/>
    </location>
</feature>
<feature type="transmembrane region" description="Helical" evidence="1">
    <location>
        <begin position="102"/>
        <end position="122"/>
    </location>
</feature>
<keyword evidence="1" id="KW-0472">Membrane</keyword>
<feature type="transmembrane region" description="Helical" evidence="1">
    <location>
        <begin position="269"/>
        <end position="287"/>
    </location>
</feature>
<dbReference type="AlphaFoldDB" id="A0A7X1PRL2"/>
<evidence type="ECO:0000313" key="2">
    <source>
        <dbReference type="EMBL" id="MQA52332.1"/>
    </source>
</evidence>
<dbReference type="EMBL" id="WHUV01000006">
    <property type="protein sequence ID" value="MQA57174.1"/>
    <property type="molecule type" value="Genomic_DNA"/>
</dbReference>
<feature type="transmembrane region" description="Helical" evidence="1">
    <location>
        <begin position="134"/>
        <end position="150"/>
    </location>
</feature>
<evidence type="ECO:0008006" key="5">
    <source>
        <dbReference type="Google" id="ProtNLM"/>
    </source>
</evidence>
<dbReference type="Proteomes" id="UP000486534">
    <property type="component" value="Unassembled WGS sequence"/>
</dbReference>
<dbReference type="RefSeq" id="WP_152896664.1">
    <property type="nucleotide sequence ID" value="NZ_WHUV01000001.1"/>
</dbReference>
<comment type="caution">
    <text evidence="3">The sequence shown here is derived from an EMBL/GenBank/DDBJ whole genome shotgun (WGS) entry which is preliminary data.</text>
</comment>
<keyword evidence="1" id="KW-1133">Transmembrane helix</keyword>
<evidence type="ECO:0000313" key="3">
    <source>
        <dbReference type="EMBL" id="MQA57174.1"/>
    </source>
</evidence>
<gene>
    <name evidence="2" type="ORF">GDH07_03220</name>
    <name evidence="3" type="ORF">GDH07_28005</name>
</gene>
<sequence>MGISQSRITRGLERAACFLQKHIGILAWIVGGLFLFSLFTQGIAKGGRWDLYEAIAMADQLSGKFGYSQGSIDWFKPSTPYFPGVSFLAALTRTFGGYQVEMLLFAASACVVFLLYLLFFLYRSGGGSWPLARFFVFSVAVSYFFLPSWLDYAKEFKPDAISLVFFVAGSLALLKLERGVNRAVLVVSLLAISLLFKQQIVAPMFGLSLVSFLKHGSYFEKIKDFTYICLGGILGLGIAISVEGGLFYAVLSHVGRGRVSVVDKEHLQLFLEVFGVVFFALAVLGFNSFKERLAALVSNGAVLLIPAIFWFLACFSGAMNYGGNIGNTAVGMVLFIPAAAMFYQKINPVVISGLAVVLICLISTDVATSHWLEEYRERLSLDAEVAEKVADYKPESILVSGDSYISVRNLEVGRISEIDTWAHIHQGVNRKEVAPDGGSLIDFLKPDAIVCVQGCSVFEKDYSFRPLDHGYREERIVSGGRDKVLFFRSDLTSAAHQ</sequence>
<feature type="transmembrane region" description="Helical" evidence="1">
    <location>
        <begin position="183"/>
        <end position="205"/>
    </location>
</feature>
<protein>
    <recommendedName>
        <fullName evidence="5">Glycosyltransferase RgtA/B/C/D-like domain-containing protein</fullName>
    </recommendedName>
</protein>
<organism evidence="3 4">
    <name type="scientific">Pseudomonas piscis</name>
    <dbReference type="NCBI Taxonomy" id="2614538"/>
    <lineage>
        <taxon>Bacteria</taxon>
        <taxon>Pseudomonadati</taxon>
        <taxon>Pseudomonadota</taxon>
        <taxon>Gammaproteobacteria</taxon>
        <taxon>Pseudomonadales</taxon>
        <taxon>Pseudomonadaceae</taxon>
        <taxon>Pseudomonas</taxon>
    </lineage>
</organism>
<feature type="transmembrane region" description="Helical" evidence="1">
    <location>
        <begin position="349"/>
        <end position="372"/>
    </location>
</feature>
<proteinExistence type="predicted"/>
<evidence type="ECO:0000313" key="4">
    <source>
        <dbReference type="Proteomes" id="UP000486534"/>
    </source>
</evidence>
<name>A0A7X1PRL2_9PSED</name>